<dbReference type="Pfam" id="PF01012">
    <property type="entry name" value="ETF"/>
    <property type="match status" value="1"/>
</dbReference>
<feature type="domain" description="Electron transfer flavoprotein alpha/beta-subunit N-terminal" evidence="2">
    <location>
        <begin position="21"/>
        <end position="207"/>
    </location>
</feature>
<sequence>MKIVVCVKQVPDSAANLVAENGVASWGDAPLVINPWDEYAVEAALNMGGDVTVVSMGDENAKEALKHALAMGCQEAILVSDPALANVDTQGAAKALAAAIEKIGDVKMAFFGRQAIDGDAGITPAQTARVLGWPALTFTASIAVDGDSVKVERSVEEGRQTVSANLPAVFSIVKDYGEPRYPSFMGIRKASKAEIPLWGLTDLGIEAPASVVEWPELNNPPAKDVSVEIIEGGSPTEIAEKLADKIMAEKIL</sequence>
<dbReference type="PANTHER" id="PTHR21294">
    <property type="entry name" value="ELECTRON TRANSFER FLAVOPROTEIN BETA-SUBUNIT"/>
    <property type="match status" value="1"/>
</dbReference>
<dbReference type="PIRSF" id="PIRSF000090">
    <property type="entry name" value="Beta-ETF"/>
    <property type="match status" value="1"/>
</dbReference>
<evidence type="ECO:0000259" key="2">
    <source>
        <dbReference type="SMART" id="SM00893"/>
    </source>
</evidence>
<dbReference type="Proteomes" id="UP000614469">
    <property type="component" value="Unassembled WGS sequence"/>
</dbReference>
<name>A0A8J6TJ24_9CHLR</name>
<dbReference type="InterPro" id="IPR014730">
    <property type="entry name" value="ETF_a/b_N"/>
</dbReference>
<protein>
    <recommendedName>
        <fullName evidence="1">Electron transfer flavoprotein small subunit</fullName>
    </recommendedName>
</protein>
<dbReference type="InterPro" id="IPR033948">
    <property type="entry name" value="ETF_beta_N"/>
</dbReference>
<dbReference type="InterPro" id="IPR014729">
    <property type="entry name" value="Rossmann-like_a/b/a_fold"/>
</dbReference>
<dbReference type="SMART" id="SM00893">
    <property type="entry name" value="ETF"/>
    <property type="match status" value="1"/>
</dbReference>
<dbReference type="Gene3D" id="3.40.50.620">
    <property type="entry name" value="HUPs"/>
    <property type="match status" value="1"/>
</dbReference>
<dbReference type="InterPro" id="IPR012255">
    <property type="entry name" value="ETF_b"/>
</dbReference>
<comment type="caution">
    <text evidence="3">The sequence shown here is derived from an EMBL/GenBank/DDBJ whole genome shotgun (WGS) entry which is preliminary data.</text>
</comment>
<dbReference type="GO" id="GO:0009055">
    <property type="term" value="F:electron transfer activity"/>
    <property type="evidence" value="ECO:0007669"/>
    <property type="project" value="InterPro"/>
</dbReference>
<dbReference type="SUPFAM" id="SSF52402">
    <property type="entry name" value="Adenine nucleotide alpha hydrolases-like"/>
    <property type="match status" value="1"/>
</dbReference>
<dbReference type="EMBL" id="JACNJN010000149">
    <property type="protein sequence ID" value="MBC8336270.1"/>
    <property type="molecule type" value="Genomic_DNA"/>
</dbReference>
<dbReference type="PANTHER" id="PTHR21294:SF17">
    <property type="entry name" value="PROTEIN FIXA"/>
    <property type="match status" value="1"/>
</dbReference>
<reference evidence="3 4" key="1">
    <citation type="submission" date="2020-08" db="EMBL/GenBank/DDBJ databases">
        <title>Bridging the membrane lipid divide: bacteria of the FCB group superphylum have the potential to synthesize archaeal ether lipids.</title>
        <authorList>
            <person name="Villanueva L."/>
            <person name="Von Meijenfeldt F.A.B."/>
            <person name="Westbye A.B."/>
            <person name="Yadav S."/>
            <person name="Hopmans E.C."/>
            <person name="Dutilh B.E."/>
            <person name="Sinninghe Damste J.S."/>
        </authorList>
    </citation>
    <scope>NUCLEOTIDE SEQUENCE [LARGE SCALE GENOMIC DNA]</scope>
    <source>
        <strain evidence="3">NIOZ-UU36</strain>
    </source>
</reference>
<evidence type="ECO:0000313" key="3">
    <source>
        <dbReference type="EMBL" id="MBC8336270.1"/>
    </source>
</evidence>
<organism evidence="3 4">
    <name type="scientific">Candidatus Desulfolinea nitratireducens</name>
    <dbReference type="NCBI Taxonomy" id="2841698"/>
    <lineage>
        <taxon>Bacteria</taxon>
        <taxon>Bacillati</taxon>
        <taxon>Chloroflexota</taxon>
        <taxon>Anaerolineae</taxon>
        <taxon>Anaerolineales</taxon>
        <taxon>Anaerolineales incertae sedis</taxon>
        <taxon>Candidatus Desulfolinea</taxon>
    </lineage>
</organism>
<evidence type="ECO:0000313" key="4">
    <source>
        <dbReference type="Proteomes" id="UP000614469"/>
    </source>
</evidence>
<gene>
    <name evidence="3" type="ORF">H8E29_13470</name>
</gene>
<proteinExistence type="predicted"/>
<dbReference type="AlphaFoldDB" id="A0A8J6TJ24"/>
<accession>A0A8J6TJ24</accession>
<dbReference type="CDD" id="cd01714">
    <property type="entry name" value="ETF_beta"/>
    <property type="match status" value="1"/>
</dbReference>
<evidence type="ECO:0000256" key="1">
    <source>
        <dbReference type="ARBA" id="ARBA00042002"/>
    </source>
</evidence>